<evidence type="ECO:0000256" key="1">
    <source>
        <dbReference type="SAM" id="MobiDB-lite"/>
    </source>
</evidence>
<dbReference type="GO" id="GO:0005524">
    <property type="term" value="F:ATP binding"/>
    <property type="evidence" value="ECO:0007669"/>
    <property type="project" value="InterPro"/>
</dbReference>
<feature type="region of interest" description="Disordered" evidence="1">
    <location>
        <begin position="427"/>
        <end position="487"/>
    </location>
</feature>
<dbReference type="Pfam" id="PF07714">
    <property type="entry name" value="PK_Tyr_Ser-Thr"/>
    <property type="match status" value="1"/>
</dbReference>
<sequence>MDILDDSKNTSICMQCNQRIINYSNQLCRKQFLSPSRINEYSKIRGVQINQENKIESGNLIIDEFIKETQLNSKCCDDFIEWVSCSNLENIKYLTFGGNSKIYSGTWKLNQLSTNIALKVTKNSNNINDNILNELKIHHKCRSQNIIPFYGITKSPEGDEYAMIIKHAEHGDLRNYIRKFFPKLTWTDRIKILIELSKALNSLHQMNLLHMDFHCKNILVDEADRIFLSDFGLCQPIDSEMVSSSIQGVLPYIAPEVLRNKPYTKQSEVYSISMIMWELTSNKPPFSNKHHDVELALSILDGLRPNTVEGTPDFYTNIMKQCWDSDPLKRPDASLLPKIFEEMIELCKMADDKTVSSKVAFYSLPPQIESERETKSFGFDNMLPAYHSESEEKLFMSNENSFVDIDIEPDYETKAYEYSLNIPQVPQELPPSPLLSASQHPPSPFQSSLPAPPPPPPFPPFQSSLPAPPPPLRRSRLPEASQFPKSGYRYQMEDADINEIEGGYRYKMEDVDINETEEDPRYNTQTYAFSLDHLNKAYTELINNRSRLSDFS</sequence>
<dbReference type="PANTHER" id="PTHR44329">
    <property type="entry name" value="SERINE/THREONINE-PROTEIN KINASE TNNI3K-RELATED"/>
    <property type="match status" value="1"/>
</dbReference>
<evidence type="ECO:0000313" key="4">
    <source>
        <dbReference type="Proteomes" id="UP000684084"/>
    </source>
</evidence>
<comment type="caution">
    <text evidence="3">The sequence shown here is derived from an EMBL/GenBank/DDBJ whole genome shotgun (WGS) entry which is preliminary data.</text>
</comment>
<dbReference type="GO" id="GO:0004674">
    <property type="term" value="F:protein serine/threonine kinase activity"/>
    <property type="evidence" value="ECO:0007669"/>
    <property type="project" value="TreeGrafter"/>
</dbReference>
<dbReference type="PROSITE" id="PS50011">
    <property type="entry name" value="PROTEIN_KINASE_DOM"/>
    <property type="match status" value="1"/>
</dbReference>
<name>A0A916EAK7_9GLOM</name>
<evidence type="ECO:0000259" key="2">
    <source>
        <dbReference type="PROSITE" id="PS50011"/>
    </source>
</evidence>
<accession>A0A916EAK7</accession>
<organism evidence="3 4">
    <name type="scientific">Rhizophagus irregularis</name>
    <dbReference type="NCBI Taxonomy" id="588596"/>
    <lineage>
        <taxon>Eukaryota</taxon>
        <taxon>Fungi</taxon>
        <taxon>Fungi incertae sedis</taxon>
        <taxon>Mucoromycota</taxon>
        <taxon>Glomeromycotina</taxon>
        <taxon>Glomeromycetes</taxon>
        <taxon>Glomerales</taxon>
        <taxon>Glomeraceae</taxon>
        <taxon>Rhizophagus</taxon>
    </lineage>
</organism>
<dbReference type="InterPro" id="IPR001245">
    <property type="entry name" value="Ser-Thr/Tyr_kinase_cat_dom"/>
</dbReference>
<reference evidence="3" key="1">
    <citation type="submission" date="2020-05" db="EMBL/GenBank/DDBJ databases">
        <authorList>
            <person name="Rincon C."/>
            <person name="Sanders R I."/>
            <person name="Robbins C."/>
            <person name="Chaturvedi A."/>
        </authorList>
    </citation>
    <scope>NUCLEOTIDE SEQUENCE</scope>
    <source>
        <strain evidence="3">CHB12</strain>
    </source>
</reference>
<gene>
    <name evidence="3" type="ORF">CHRIB12_LOCUS13883</name>
</gene>
<dbReference type="AlphaFoldDB" id="A0A916EAK7"/>
<evidence type="ECO:0000313" key="3">
    <source>
        <dbReference type="EMBL" id="CAB5373115.1"/>
    </source>
</evidence>
<dbReference type="VEuPathDB" id="FungiDB:RhiirFUN_020063"/>
<proteinExistence type="predicted"/>
<dbReference type="OrthoDB" id="10261027at2759"/>
<dbReference type="EMBL" id="CAGKOT010000031">
    <property type="protein sequence ID" value="CAB5373115.1"/>
    <property type="molecule type" value="Genomic_DNA"/>
</dbReference>
<dbReference type="InterPro" id="IPR051681">
    <property type="entry name" value="Ser/Thr_Kinases-Pseudokinases"/>
</dbReference>
<protein>
    <recommendedName>
        <fullName evidence="2">Protein kinase domain-containing protein</fullName>
    </recommendedName>
</protein>
<feature type="domain" description="Protein kinase" evidence="2">
    <location>
        <begin position="88"/>
        <end position="344"/>
    </location>
</feature>
<dbReference type="Proteomes" id="UP000684084">
    <property type="component" value="Unassembled WGS sequence"/>
</dbReference>
<dbReference type="InterPro" id="IPR000719">
    <property type="entry name" value="Prot_kinase_dom"/>
</dbReference>
<feature type="compositionally biased region" description="Pro residues" evidence="1">
    <location>
        <begin position="450"/>
        <end position="472"/>
    </location>
</feature>